<evidence type="ECO:0000313" key="1">
    <source>
        <dbReference type="EMBL" id="NWJ20328.1"/>
    </source>
</evidence>
<dbReference type="EMBL" id="JACATC010000015">
    <property type="protein sequence ID" value="NWJ84627.1"/>
    <property type="molecule type" value="Genomic_DNA"/>
</dbReference>
<dbReference type="Proteomes" id="UP000549797">
    <property type="component" value="Unassembled WGS sequence"/>
</dbReference>
<reference evidence="1" key="2">
    <citation type="submission" date="2020-06" db="EMBL/GenBank/DDBJ databases">
        <authorList>
            <person name="Wang Y."/>
        </authorList>
    </citation>
    <scope>NUCLEOTIDE SEQUENCE</scope>
    <source>
        <strain evidence="5">D1a</strain>
        <strain evidence="1">L14</strain>
        <strain evidence="3">L15a</strain>
        <strain evidence="2">T1L11</strain>
        <strain evidence="4">T3L1</strain>
    </source>
</reference>
<evidence type="ECO:0000313" key="2">
    <source>
        <dbReference type="EMBL" id="NWJ29286.1"/>
    </source>
</evidence>
<dbReference type="EMBL" id="JACATH010000011">
    <property type="protein sequence ID" value="NWJ57701.1"/>
    <property type="molecule type" value="Genomic_DNA"/>
</dbReference>
<gene>
    <name evidence="2" type="ORF">HX848_07920</name>
    <name evidence="5" type="ORF">HX852_07380</name>
    <name evidence="4" type="ORF">HX854_07905</name>
    <name evidence="3" type="ORF">HX858_08140</name>
    <name evidence="1" type="ORF">HX860_04570</name>
</gene>
<evidence type="ECO:0000313" key="3">
    <source>
        <dbReference type="EMBL" id="NWJ57701.1"/>
    </source>
</evidence>
<organism evidence="1 10">
    <name type="scientific">Marine Group I thaumarchaeote</name>
    <dbReference type="NCBI Taxonomy" id="2511932"/>
    <lineage>
        <taxon>Archaea</taxon>
        <taxon>Nitrososphaerota</taxon>
        <taxon>Marine Group I</taxon>
    </lineage>
</organism>
<name>A0A7K4M9B0_9ARCH</name>
<dbReference type="EMBL" id="JACATE010000019">
    <property type="protein sequence ID" value="NWJ29286.1"/>
    <property type="molecule type" value="Genomic_DNA"/>
</dbReference>
<sequence>MSKLADYQTIGDSASLTKIGEKAFTIIDIRDSDYTQGTEVTPGVKITTAESFDIDGIPMSKFHTTRVAVVQRLSNQVLRKDVNVEKKPLGPVKCVSQTAANGKNFFNLVDA</sequence>
<dbReference type="EMBL" id="JACATJ010000014">
    <property type="protein sequence ID" value="NWK09577.1"/>
    <property type="molecule type" value="Genomic_DNA"/>
</dbReference>
<dbReference type="Proteomes" id="UP000563820">
    <property type="component" value="Unassembled WGS sequence"/>
</dbReference>
<evidence type="ECO:0000313" key="4">
    <source>
        <dbReference type="EMBL" id="NWJ84627.1"/>
    </source>
</evidence>
<accession>A0A7K4M9B0</accession>
<dbReference type="Proteomes" id="UP000520052">
    <property type="component" value="Unassembled WGS sequence"/>
</dbReference>
<evidence type="ECO:0000313" key="9">
    <source>
        <dbReference type="Proteomes" id="UP000575480"/>
    </source>
</evidence>
<evidence type="ECO:0000313" key="10">
    <source>
        <dbReference type="Proteomes" id="UP000587702"/>
    </source>
</evidence>
<evidence type="ECO:0000313" key="6">
    <source>
        <dbReference type="Proteomes" id="UP000520052"/>
    </source>
</evidence>
<evidence type="ECO:0000313" key="7">
    <source>
        <dbReference type="Proteomes" id="UP000549797"/>
    </source>
</evidence>
<evidence type="ECO:0000313" key="5">
    <source>
        <dbReference type="EMBL" id="NWK09577.1"/>
    </source>
</evidence>
<dbReference type="EMBL" id="JACATI010000004">
    <property type="protein sequence ID" value="NWJ20328.1"/>
    <property type="molecule type" value="Genomic_DNA"/>
</dbReference>
<dbReference type="Proteomes" id="UP000575480">
    <property type="component" value="Unassembled WGS sequence"/>
</dbReference>
<dbReference type="Proteomes" id="UP000587702">
    <property type="component" value="Unassembled WGS sequence"/>
</dbReference>
<dbReference type="AlphaFoldDB" id="A0A7K4M9B0"/>
<proteinExistence type="predicted"/>
<protein>
    <submittedName>
        <fullName evidence="1">Uncharacterized protein</fullName>
    </submittedName>
</protein>
<evidence type="ECO:0000313" key="8">
    <source>
        <dbReference type="Proteomes" id="UP000563820"/>
    </source>
</evidence>
<reference evidence="6 7" key="1">
    <citation type="journal article" date="2019" name="Environ. Microbiol.">
        <title>Genomics insights into ecotype formation of ammonia-oxidizing archaea in the deep ocean.</title>
        <authorList>
            <person name="Wang Y."/>
            <person name="Huang J.M."/>
            <person name="Cui G.J."/>
            <person name="Nunoura T."/>
            <person name="Takaki Y."/>
            <person name="Li W.L."/>
            <person name="Li J."/>
            <person name="Gao Z.M."/>
            <person name="Takai K."/>
            <person name="Zhang A.Q."/>
            <person name="Stepanauskas R."/>
        </authorList>
    </citation>
    <scope>NUCLEOTIDE SEQUENCE [LARGE SCALE GENOMIC DNA]</scope>
    <source>
        <strain evidence="5 7">D1a</strain>
        <strain evidence="1 10">L14</strain>
        <strain evidence="3 9">L15a</strain>
        <strain evidence="2 8">T1L11</strain>
        <strain evidence="4 6">T3L1</strain>
    </source>
</reference>
<comment type="caution">
    <text evidence="1">The sequence shown here is derived from an EMBL/GenBank/DDBJ whole genome shotgun (WGS) entry which is preliminary data.</text>
</comment>